<reference evidence="1 2" key="1">
    <citation type="journal article" date="2016" name="Sci. Rep.">
        <title>Insights into Adaptations to a Near-Obligate Nematode Endoparasitic Lifestyle from the Finished Genome of Drechmeria coniospora.</title>
        <authorList>
            <person name="Zhang L."/>
            <person name="Zhou Z."/>
            <person name="Guo Q."/>
            <person name="Fokkens L."/>
            <person name="Miskei M."/>
            <person name="Pocsi I."/>
            <person name="Zhang W."/>
            <person name="Chen M."/>
            <person name="Wang L."/>
            <person name="Sun Y."/>
            <person name="Donzelli B.G."/>
            <person name="Gibson D.M."/>
            <person name="Nelson D.R."/>
            <person name="Luo J.G."/>
            <person name="Rep M."/>
            <person name="Liu H."/>
            <person name="Yang S."/>
            <person name="Wang J."/>
            <person name="Krasnoff S.B."/>
            <person name="Xu Y."/>
            <person name="Molnar I."/>
            <person name="Lin M."/>
        </authorList>
    </citation>
    <scope>NUCLEOTIDE SEQUENCE [LARGE SCALE GENOMIC DNA]</scope>
    <source>
        <strain evidence="1 2">ARSEF 6962</strain>
    </source>
</reference>
<evidence type="ECO:0000313" key="1">
    <source>
        <dbReference type="EMBL" id="KYK54002.1"/>
    </source>
</evidence>
<dbReference type="AlphaFoldDB" id="A0A151GA87"/>
<sequence>MPRTNHAGYKCPFVPETDGIDWYAMRPGLGLHPGSRRHAWSWATGDDMADRLLPGTNAGDNSACKGRGLGNAWSRLAPSPPQGFGVELGVGNGSALRLSAARARRCAVKIGDGRREKPVPEPKKGHEDLDVSVVERARGRGAARRGNCPLHSRHHASYDGC</sequence>
<dbReference type="InParanoid" id="A0A151GA87"/>
<comment type="caution">
    <text evidence="1">The sequence shown here is derived from an EMBL/GenBank/DDBJ whole genome shotgun (WGS) entry which is preliminary data.</text>
</comment>
<accession>A0A151GA87</accession>
<dbReference type="GeneID" id="63718595"/>
<name>A0A151GA87_DRECN</name>
<gene>
    <name evidence="1" type="ORF">DCS_05952</name>
</gene>
<dbReference type="RefSeq" id="XP_040653354.1">
    <property type="nucleotide sequence ID" value="XM_040803250.1"/>
</dbReference>
<dbReference type="Proteomes" id="UP000076580">
    <property type="component" value="Chromosome 03"/>
</dbReference>
<keyword evidence="2" id="KW-1185">Reference proteome</keyword>
<protein>
    <submittedName>
        <fullName evidence="1">Uncharacterized protein</fullName>
    </submittedName>
</protein>
<organism evidence="1 2">
    <name type="scientific">Drechmeria coniospora</name>
    <name type="common">Nematophagous fungus</name>
    <name type="synonym">Meria coniospora</name>
    <dbReference type="NCBI Taxonomy" id="98403"/>
    <lineage>
        <taxon>Eukaryota</taxon>
        <taxon>Fungi</taxon>
        <taxon>Dikarya</taxon>
        <taxon>Ascomycota</taxon>
        <taxon>Pezizomycotina</taxon>
        <taxon>Sordariomycetes</taxon>
        <taxon>Hypocreomycetidae</taxon>
        <taxon>Hypocreales</taxon>
        <taxon>Ophiocordycipitaceae</taxon>
        <taxon>Drechmeria</taxon>
    </lineage>
</organism>
<proteinExistence type="predicted"/>
<evidence type="ECO:0000313" key="2">
    <source>
        <dbReference type="Proteomes" id="UP000076580"/>
    </source>
</evidence>
<dbReference type="EMBL" id="LAYC01000003">
    <property type="protein sequence ID" value="KYK54002.1"/>
    <property type="molecule type" value="Genomic_DNA"/>
</dbReference>